<reference evidence="1 2" key="1">
    <citation type="submission" date="2024-01" db="EMBL/GenBank/DDBJ databases">
        <authorList>
            <person name="Alioto T."/>
            <person name="Alioto T."/>
            <person name="Gomez Garrido J."/>
        </authorList>
    </citation>
    <scope>NUCLEOTIDE SEQUENCE [LARGE SCALE GENOMIC DNA]</scope>
</reference>
<organism evidence="1 2">
    <name type="scientific">Scomber scombrus</name>
    <name type="common">Atlantic mackerel</name>
    <name type="synonym">Scomber vernalis</name>
    <dbReference type="NCBI Taxonomy" id="13677"/>
    <lineage>
        <taxon>Eukaryota</taxon>
        <taxon>Metazoa</taxon>
        <taxon>Chordata</taxon>
        <taxon>Craniata</taxon>
        <taxon>Vertebrata</taxon>
        <taxon>Euteleostomi</taxon>
        <taxon>Actinopterygii</taxon>
        <taxon>Neopterygii</taxon>
        <taxon>Teleostei</taxon>
        <taxon>Neoteleostei</taxon>
        <taxon>Acanthomorphata</taxon>
        <taxon>Pelagiaria</taxon>
        <taxon>Scombriformes</taxon>
        <taxon>Scombridae</taxon>
        <taxon>Scomber</taxon>
    </lineage>
</organism>
<keyword evidence="2" id="KW-1185">Reference proteome</keyword>
<comment type="caution">
    <text evidence="1">The sequence shown here is derived from an EMBL/GenBank/DDBJ whole genome shotgun (WGS) entry which is preliminary data.</text>
</comment>
<evidence type="ECO:0000313" key="2">
    <source>
        <dbReference type="Proteomes" id="UP001314229"/>
    </source>
</evidence>
<name>A0AAV1Q4C5_SCOSC</name>
<dbReference type="Proteomes" id="UP001314229">
    <property type="component" value="Unassembled WGS sequence"/>
</dbReference>
<evidence type="ECO:0000313" key="1">
    <source>
        <dbReference type="EMBL" id="CAK6977446.1"/>
    </source>
</evidence>
<accession>A0AAV1Q4C5</accession>
<proteinExistence type="predicted"/>
<dbReference type="EMBL" id="CAWUFR010000410">
    <property type="protein sequence ID" value="CAK6977446.1"/>
    <property type="molecule type" value="Genomic_DNA"/>
</dbReference>
<dbReference type="AlphaFoldDB" id="A0AAV1Q4C5"/>
<sequence length="101" mass="11870">MRMCGGFSVEKKTIIVLMGTVWLFSLIKAYSNIGKLRNMKEFNILQPLNRHLVEHIHVFTTYKTITLSKYWTRHNLYYIKTGLLRLTVVNISVYRTTVLCS</sequence>
<protein>
    <submittedName>
        <fullName evidence="1">Uncharacterized protein</fullName>
    </submittedName>
</protein>
<gene>
    <name evidence="1" type="ORF">FSCOSCO3_A009465</name>
</gene>